<feature type="compositionally biased region" description="Low complexity" evidence="1">
    <location>
        <begin position="176"/>
        <end position="185"/>
    </location>
</feature>
<reference evidence="2" key="1">
    <citation type="submission" date="2014-11" db="EMBL/GenBank/DDBJ databases">
        <authorList>
            <person name="Otto D Thomas"/>
            <person name="Naeem Raeece"/>
        </authorList>
    </citation>
    <scope>NUCLEOTIDE SEQUENCE</scope>
</reference>
<name>A0A0G4GDN2_9ALVE</name>
<organism evidence="2">
    <name type="scientific">Chromera velia CCMP2878</name>
    <dbReference type="NCBI Taxonomy" id="1169474"/>
    <lineage>
        <taxon>Eukaryota</taxon>
        <taxon>Sar</taxon>
        <taxon>Alveolata</taxon>
        <taxon>Colpodellida</taxon>
        <taxon>Chromeraceae</taxon>
        <taxon>Chromera</taxon>
    </lineage>
</organism>
<feature type="region of interest" description="Disordered" evidence="1">
    <location>
        <begin position="176"/>
        <end position="203"/>
    </location>
</feature>
<gene>
    <name evidence="2" type="ORF">Cvel_21432</name>
</gene>
<accession>A0A0G4GDN2</accession>
<dbReference type="VEuPathDB" id="CryptoDB:Cvel_21432"/>
<sequence>MKGEGWKSKKKEGKLLIKSKQKERKKEDAAWEDFDKQIDKLNLRFQAMKRSKLSIREAVKNYQKTVGGGVVLVGSQIDSPWELYRQTDKLLDFRMPWTKEWIRIQSPGFRGTKCQIVEVWAAALEERGIPFCILWGTDQSGTLCELEGQEHHRHPQLQKLSAAAVVLNPSPRVMLLPSPSALSPPKQTSLPVPPTRSEGMRPQPFFQVPPHPPSGCTRNSVASPVQKTWAMSSSIQTPPSFPPNLLSPSPPLLQTPPRPFPLAAPPPPPTQTPGLPIGVLTQHPYQPNTLPRAPPPPPPRGPAPGMGGYFSEGFNARPGTVTVHPQLQVPPRGIASCPHPQTLFGSPHSAVNSCWSPQALRLSPGMMAHPYKRDLSALSAEGENTPSLRLPNYIIRPRSKTEMLF</sequence>
<feature type="compositionally biased region" description="Pro residues" evidence="1">
    <location>
        <begin position="292"/>
        <end position="302"/>
    </location>
</feature>
<dbReference type="EMBL" id="CDMZ01001114">
    <property type="protein sequence ID" value="CEM27518.1"/>
    <property type="molecule type" value="Genomic_DNA"/>
</dbReference>
<proteinExistence type="predicted"/>
<feature type="region of interest" description="Disordered" evidence="1">
    <location>
        <begin position="1"/>
        <end position="26"/>
    </location>
</feature>
<dbReference type="AlphaFoldDB" id="A0A0G4GDN2"/>
<feature type="compositionally biased region" description="Basic residues" evidence="1">
    <location>
        <begin position="8"/>
        <end position="23"/>
    </location>
</feature>
<feature type="region of interest" description="Disordered" evidence="1">
    <location>
        <begin position="229"/>
        <end position="312"/>
    </location>
</feature>
<evidence type="ECO:0000313" key="2">
    <source>
        <dbReference type="EMBL" id="CEM27518.1"/>
    </source>
</evidence>
<protein>
    <submittedName>
        <fullName evidence="2">Uncharacterized protein</fullName>
    </submittedName>
</protein>
<evidence type="ECO:0000256" key="1">
    <source>
        <dbReference type="SAM" id="MobiDB-lite"/>
    </source>
</evidence>
<feature type="compositionally biased region" description="Pro residues" evidence="1">
    <location>
        <begin position="248"/>
        <end position="271"/>
    </location>
</feature>